<reference evidence="2" key="1">
    <citation type="journal article" date="2019" name="Nat. Commun.">
        <title>The genome of broomcorn millet.</title>
        <authorList>
            <person name="Zou C."/>
            <person name="Miki D."/>
            <person name="Li D."/>
            <person name="Tang Q."/>
            <person name="Xiao L."/>
            <person name="Rajput S."/>
            <person name="Deng P."/>
            <person name="Jia W."/>
            <person name="Huang R."/>
            <person name="Zhang M."/>
            <person name="Sun Y."/>
            <person name="Hu J."/>
            <person name="Fu X."/>
            <person name="Schnable P.S."/>
            <person name="Li F."/>
            <person name="Zhang H."/>
            <person name="Feng B."/>
            <person name="Zhu X."/>
            <person name="Liu R."/>
            <person name="Schnable J.C."/>
            <person name="Zhu J.-K."/>
            <person name="Zhang H."/>
        </authorList>
    </citation>
    <scope>NUCLEOTIDE SEQUENCE [LARGE SCALE GENOMIC DNA]</scope>
</reference>
<evidence type="ECO:0000313" key="2">
    <source>
        <dbReference type="Proteomes" id="UP000275267"/>
    </source>
</evidence>
<accession>A0A3L6TRE5</accession>
<proteinExistence type="predicted"/>
<keyword evidence="2" id="KW-1185">Reference proteome</keyword>
<evidence type="ECO:0000313" key="1">
    <source>
        <dbReference type="EMBL" id="RLN42752.1"/>
    </source>
</evidence>
<comment type="caution">
    <text evidence="1">The sequence shown here is derived from an EMBL/GenBank/DDBJ whole genome shotgun (WGS) entry which is preliminary data.</text>
</comment>
<dbReference type="EMBL" id="PQIB02000001">
    <property type="protein sequence ID" value="RLN42752.1"/>
    <property type="molecule type" value="Genomic_DNA"/>
</dbReference>
<protein>
    <submittedName>
        <fullName evidence="1">Uncharacterized protein</fullName>
    </submittedName>
</protein>
<dbReference type="Proteomes" id="UP000275267">
    <property type="component" value="Unassembled WGS sequence"/>
</dbReference>
<dbReference type="AlphaFoldDB" id="A0A3L6TRE5"/>
<organism evidence="1 2">
    <name type="scientific">Panicum miliaceum</name>
    <name type="common">Proso millet</name>
    <name type="synonym">Broomcorn millet</name>
    <dbReference type="NCBI Taxonomy" id="4540"/>
    <lineage>
        <taxon>Eukaryota</taxon>
        <taxon>Viridiplantae</taxon>
        <taxon>Streptophyta</taxon>
        <taxon>Embryophyta</taxon>
        <taxon>Tracheophyta</taxon>
        <taxon>Spermatophyta</taxon>
        <taxon>Magnoliopsida</taxon>
        <taxon>Liliopsida</taxon>
        <taxon>Poales</taxon>
        <taxon>Poaceae</taxon>
        <taxon>PACMAD clade</taxon>
        <taxon>Panicoideae</taxon>
        <taxon>Panicodae</taxon>
        <taxon>Paniceae</taxon>
        <taxon>Panicinae</taxon>
        <taxon>Panicum</taxon>
        <taxon>Panicum sect. Panicum</taxon>
    </lineage>
</organism>
<name>A0A3L6TRE5_PANMI</name>
<sequence>MKVKQSVGEEFVEHRLLSRQNSVNPVALSRPLIMEGVDNCEYCFGGIRHPPNGGFVGHKAV</sequence>
<gene>
    <name evidence="1" type="ORF">C2845_PM01G25620</name>
</gene>